<organism evidence="1">
    <name type="scientific">marine metagenome</name>
    <dbReference type="NCBI Taxonomy" id="408172"/>
    <lineage>
        <taxon>unclassified sequences</taxon>
        <taxon>metagenomes</taxon>
        <taxon>ecological metagenomes</taxon>
    </lineage>
</organism>
<dbReference type="PROSITE" id="PS51257">
    <property type="entry name" value="PROKAR_LIPOPROTEIN"/>
    <property type="match status" value="1"/>
</dbReference>
<protein>
    <submittedName>
        <fullName evidence="1">Uncharacterized protein</fullName>
    </submittedName>
</protein>
<dbReference type="AlphaFoldDB" id="A0A382SBL0"/>
<proteinExistence type="predicted"/>
<sequence length="129" mass="13556">MNKVYFSLVVIVTIMALTVSCTTSDDEESTSSPNSDLSSCGQTVLNYTPNAYRNCFSGNSSHGACETCGFYLNESSSQGSYDCITCLAPDNYSIDVIFGDCTGNCKGIGTESNPISSSSCTAPVACVKE</sequence>
<dbReference type="EMBL" id="UINC01127612">
    <property type="protein sequence ID" value="SVD06845.1"/>
    <property type="molecule type" value="Genomic_DNA"/>
</dbReference>
<name>A0A382SBL0_9ZZZZ</name>
<gene>
    <name evidence="1" type="ORF">METZ01_LOCUS359699</name>
</gene>
<evidence type="ECO:0000313" key="1">
    <source>
        <dbReference type="EMBL" id="SVD06845.1"/>
    </source>
</evidence>
<accession>A0A382SBL0</accession>
<reference evidence="1" key="1">
    <citation type="submission" date="2018-05" db="EMBL/GenBank/DDBJ databases">
        <authorList>
            <person name="Lanie J.A."/>
            <person name="Ng W.-L."/>
            <person name="Kazmierczak K.M."/>
            <person name="Andrzejewski T.M."/>
            <person name="Davidsen T.M."/>
            <person name="Wayne K.J."/>
            <person name="Tettelin H."/>
            <person name="Glass J.I."/>
            <person name="Rusch D."/>
            <person name="Podicherti R."/>
            <person name="Tsui H.-C.T."/>
            <person name="Winkler M.E."/>
        </authorList>
    </citation>
    <scope>NUCLEOTIDE SEQUENCE</scope>
</reference>